<proteinExistence type="predicted"/>
<evidence type="ECO:0000313" key="2">
    <source>
        <dbReference type="EMBL" id="KAJ8795942.1"/>
    </source>
</evidence>
<sequence>MGYTELPAVSVLASNTGPTICTFSESALQARGTLSRPDSGRWRRKRRPRQRHVTSEEVPDAAACGWELLESVPGAQGSPDCGRRSRPGAAGFALGRAALNLCARLRRQVRPPGLLLGARGCECGDRPEVPSRATSGTSSRASQERRV</sequence>
<feature type="compositionally biased region" description="Low complexity" evidence="1">
    <location>
        <begin position="131"/>
        <end position="141"/>
    </location>
</feature>
<feature type="region of interest" description="Disordered" evidence="1">
    <location>
        <begin position="31"/>
        <end position="58"/>
    </location>
</feature>
<gene>
    <name evidence="2" type="ORF">J1605_002704</name>
</gene>
<protein>
    <submittedName>
        <fullName evidence="2">Uncharacterized protein</fullName>
    </submittedName>
</protein>
<comment type="caution">
    <text evidence="2">The sequence shown here is derived from an EMBL/GenBank/DDBJ whole genome shotgun (WGS) entry which is preliminary data.</text>
</comment>
<accession>A0AB34HVM4</accession>
<organism evidence="2 3">
    <name type="scientific">Eschrichtius robustus</name>
    <name type="common">California gray whale</name>
    <name type="synonym">Eschrichtius gibbosus</name>
    <dbReference type="NCBI Taxonomy" id="9764"/>
    <lineage>
        <taxon>Eukaryota</taxon>
        <taxon>Metazoa</taxon>
        <taxon>Chordata</taxon>
        <taxon>Craniata</taxon>
        <taxon>Vertebrata</taxon>
        <taxon>Euteleostomi</taxon>
        <taxon>Mammalia</taxon>
        <taxon>Eutheria</taxon>
        <taxon>Laurasiatheria</taxon>
        <taxon>Artiodactyla</taxon>
        <taxon>Whippomorpha</taxon>
        <taxon>Cetacea</taxon>
        <taxon>Mysticeti</taxon>
        <taxon>Eschrichtiidae</taxon>
        <taxon>Eschrichtius</taxon>
    </lineage>
</organism>
<reference evidence="2 3" key="1">
    <citation type="submission" date="2022-11" db="EMBL/GenBank/DDBJ databases">
        <title>Whole genome sequence of Eschrichtius robustus ER-17-0199.</title>
        <authorList>
            <person name="Bruniche-Olsen A."/>
            <person name="Black A.N."/>
            <person name="Fields C.J."/>
            <person name="Walden K."/>
            <person name="Dewoody J.A."/>
        </authorList>
    </citation>
    <scope>NUCLEOTIDE SEQUENCE [LARGE SCALE GENOMIC DNA]</scope>
    <source>
        <strain evidence="2">ER-17-0199</strain>
        <tissue evidence="2">Blubber</tissue>
    </source>
</reference>
<dbReference type="AlphaFoldDB" id="A0AB34HVM4"/>
<dbReference type="EMBL" id="JAIQCJ010000544">
    <property type="protein sequence ID" value="KAJ8795942.1"/>
    <property type="molecule type" value="Genomic_DNA"/>
</dbReference>
<name>A0AB34HVM4_ESCRO</name>
<feature type="compositionally biased region" description="Basic residues" evidence="1">
    <location>
        <begin position="42"/>
        <end position="52"/>
    </location>
</feature>
<feature type="region of interest" description="Disordered" evidence="1">
    <location>
        <begin position="120"/>
        <end position="147"/>
    </location>
</feature>
<evidence type="ECO:0000313" key="3">
    <source>
        <dbReference type="Proteomes" id="UP001159641"/>
    </source>
</evidence>
<dbReference type="Proteomes" id="UP001159641">
    <property type="component" value="Unassembled WGS sequence"/>
</dbReference>
<evidence type="ECO:0000256" key="1">
    <source>
        <dbReference type="SAM" id="MobiDB-lite"/>
    </source>
</evidence>
<keyword evidence="3" id="KW-1185">Reference proteome</keyword>